<organism evidence="1">
    <name type="scientific">Trepomonas sp. PC1</name>
    <dbReference type="NCBI Taxonomy" id="1076344"/>
    <lineage>
        <taxon>Eukaryota</taxon>
        <taxon>Metamonada</taxon>
        <taxon>Diplomonadida</taxon>
        <taxon>Hexamitidae</taxon>
        <taxon>Hexamitinae</taxon>
        <taxon>Trepomonas</taxon>
    </lineage>
</organism>
<name>A0A146K036_9EUKA</name>
<dbReference type="EMBL" id="GDID01007510">
    <property type="protein sequence ID" value="JAP89096.1"/>
    <property type="molecule type" value="Transcribed_RNA"/>
</dbReference>
<evidence type="ECO:0000313" key="1">
    <source>
        <dbReference type="EMBL" id="JAP89096.1"/>
    </source>
</evidence>
<proteinExistence type="predicted"/>
<accession>A0A146K036</accession>
<gene>
    <name evidence="1" type="ORF">TPC1_31409</name>
</gene>
<feature type="non-terminal residue" evidence="1">
    <location>
        <position position="1"/>
    </location>
</feature>
<dbReference type="AlphaFoldDB" id="A0A146K036"/>
<reference evidence="1" key="1">
    <citation type="submission" date="2015-07" db="EMBL/GenBank/DDBJ databases">
        <title>Adaptation to a free-living lifestyle via gene acquisitions in the diplomonad Trepomonas sp. PC1.</title>
        <authorList>
            <person name="Xu F."/>
            <person name="Jerlstrom-Hultqvist J."/>
            <person name="Kolisko M."/>
            <person name="Simpson A.G.B."/>
            <person name="Roger A.J."/>
            <person name="Svard S.G."/>
            <person name="Andersson J.O."/>
        </authorList>
    </citation>
    <scope>NUCLEOTIDE SEQUENCE</scope>
    <source>
        <strain evidence="1">PC1</strain>
    </source>
</reference>
<sequence length="362" mass="42099">AYLNYIKTQASNAALFGKLIKNSGIILYVQLKKIYNQENIEQLRQQIVQNPDKITLEDISYIRLTDTLMMLLFQFVAENDRCYKTLCDQKKQPVMHLIEQLNCKDFDDLRETLLSQSKLAPTESQKPVLLAAIEAQICATDDQLWDLFTKSEHFQFVNTAAIGLILTQQQLRSFATLFGTSKFVQLKRVFYQQIEEFGVQELSCCQEIKSHPSFKKSISKTRYPLEMLICSFNQTFARYPASHKRIELFIDNRDRVEQLYVDKKKVLAWLIKQFNEDDLIVLLGGKYLLEGIIKKDQHFLEAVNLYLGNQVEQIEIVEMTSEEQRIFDEIKQFGTDLTNQELVALIKKHGGDVDAIYGEMYE</sequence>
<protein>
    <submittedName>
        <fullName evidence="1">Uncharacterized protein</fullName>
    </submittedName>
</protein>